<proteinExistence type="predicted"/>
<name>A0A1F8G1S3_9BACT</name>
<sequence length="156" mass="17996">MDLSQIITTIITSGIVSTLIGGVIVHFSNKKLEDYRFLQLQRQKIEIIAQLFAKWIKYSGKEEEFLNPKGLLDYYEELNKMSLELSLWISNKEIVDDIMGLLHGEDKATNVRALVGQFRKIILSNNDDTFDPKVIILWPSDEMRAKIFDQSKTSNE</sequence>
<keyword evidence="1" id="KW-1133">Transmembrane helix</keyword>
<dbReference type="EMBL" id="MGKD01000031">
    <property type="protein sequence ID" value="OGN18758.1"/>
    <property type="molecule type" value="Genomic_DNA"/>
</dbReference>
<protein>
    <submittedName>
        <fullName evidence="2">Uncharacterized protein</fullName>
    </submittedName>
</protein>
<accession>A0A1F8G1S3</accession>
<dbReference type="STRING" id="1802689.A3F25_03055"/>
<evidence type="ECO:0000256" key="1">
    <source>
        <dbReference type="SAM" id="Phobius"/>
    </source>
</evidence>
<dbReference type="Proteomes" id="UP000177478">
    <property type="component" value="Unassembled WGS sequence"/>
</dbReference>
<evidence type="ECO:0000313" key="2">
    <source>
        <dbReference type="EMBL" id="OGN18758.1"/>
    </source>
</evidence>
<keyword evidence="1" id="KW-0472">Membrane</keyword>
<evidence type="ECO:0000313" key="3">
    <source>
        <dbReference type="Proteomes" id="UP000177478"/>
    </source>
</evidence>
<organism evidence="2 3">
    <name type="scientific">Candidatus Yanofskybacteria bacterium RIFCSPHIGHO2_12_FULL_45_19b</name>
    <dbReference type="NCBI Taxonomy" id="1802689"/>
    <lineage>
        <taxon>Bacteria</taxon>
        <taxon>Candidatus Yanofskyibacteriota</taxon>
    </lineage>
</organism>
<comment type="caution">
    <text evidence="2">The sequence shown here is derived from an EMBL/GenBank/DDBJ whole genome shotgun (WGS) entry which is preliminary data.</text>
</comment>
<keyword evidence="1" id="KW-0812">Transmembrane</keyword>
<reference evidence="2 3" key="1">
    <citation type="journal article" date="2016" name="Nat. Commun.">
        <title>Thousands of microbial genomes shed light on interconnected biogeochemical processes in an aquifer system.</title>
        <authorList>
            <person name="Anantharaman K."/>
            <person name="Brown C.T."/>
            <person name="Hug L.A."/>
            <person name="Sharon I."/>
            <person name="Castelle C.J."/>
            <person name="Probst A.J."/>
            <person name="Thomas B.C."/>
            <person name="Singh A."/>
            <person name="Wilkins M.J."/>
            <person name="Karaoz U."/>
            <person name="Brodie E.L."/>
            <person name="Williams K.H."/>
            <person name="Hubbard S.S."/>
            <person name="Banfield J.F."/>
        </authorList>
    </citation>
    <scope>NUCLEOTIDE SEQUENCE [LARGE SCALE GENOMIC DNA]</scope>
</reference>
<dbReference type="AlphaFoldDB" id="A0A1F8G1S3"/>
<gene>
    <name evidence="2" type="ORF">A3F25_03055</name>
</gene>
<feature type="transmembrane region" description="Helical" evidence="1">
    <location>
        <begin position="6"/>
        <end position="27"/>
    </location>
</feature>